<keyword evidence="9" id="KW-0479">Metal-binding</keyword>
<dbReference type="GO" id="GO:0061599">
    <property type="term" value="F:molybdopterin molybdotransferase activity"/>
    <property type="evidence" value="ECO:0007669"/>
    <property type="project" value="UniProtKB-UniRule"/>
</dbReference>
<keyword evidence="9" id="KW-0460">Magnesium</keyword>
<dbReference type="UniPathway" id="UPA00344"/>
<dbReference type="InterPro" id="IPR036135">
    <property type="entry name" value="MoeA_linker/N_sf"/>
</dbReference>
<dbReference type="AlphaFoldDB" id="D7CKW5"/>
<sequence length="402" mass="43034">MPEFFKVVRIEEAQALLRSSFPSPRIEEVELGEALGRVLATDVVSRENIPSFPRSTVDGYAVRAQDTFGSSESMPGFLTYKGEILMGAEPDIAVETGECAWIPTGGMLPPGADAAVMVEYTERLGDDTVLINRPVGPGENVVRVGEDVRQGEVVCRGGHWLRPQDLGVLASLGIVRVSVFCREGVGIISSGDEILPIEEVPGPGQVRDVNSYSLKGAVLEAGGRPQLYGIIPDDAGRLREVLGKALHDNRLVLLSGGSSVGYRDLSLEILMSLPGAELLFHGIAARPGKPTMAVRVDDRLVVGLPGHPVACYMMFLLLCRPLLGAPDPVKVRAVMKSAVASQAGRDDYLRVSLRDESEGLVAAPVYGKSGLIKIMARADGYVHIPYEKQGIKAGEPVVVTLF</sequence>
<dbReference type="PANTHER" id="PTHR10192:SF5">
    <property type="entry name" value="GEPHYRIN"/>
    <property type="match status" value="1"/>
</dbReference>
<comment type="function">
    <text evidence="1 9">Catalyzes the insertion of molybdate into adenylated molybdopterin with the concomitant release of AMP.</text>
</comment>
<keyword evidence="7 9" id="KW-0501">Molybdenum cofactor biosynthesis</keyword>
<dbReference type="EC" id="2.10.1.1" evidence="4 9"/>
<dbReference type="SMART" id="SM00852">
    <property type="entry name" value="MoCF_biosynth"/>
    <property type="match status" value="1"/>
</dbReference>
<dbReference type="InterPro" id="IPR005111">
    <property type="entry name" value="MoeA_C_domain_IV"/>
</dbReference>
<evidence type="ECO:0000313" key="11">
    <source>
        <dbReference type="EMBL" id="ADI01350.1"/>
    </source>
</evidence>
<keyword evidence="12" id="KW-1185">Reference proteome</keyword>
<dbReference type="GO" id="GO:0005829">
    <property type="term" value="C:cytosol"/>
    <property type="evidence" value="ECO:0007669"/>
    <property type="project" value="TreeGrafter"/>
</dbReference>
<dbReference type="InterPro" id="IPR001453">
    <property type="entry name" value="MoaB/Mog_dom"/>
</dbReference>
<reference evidence="11 12" key="2">
    <citation type="journal article" date="2010" name="Stand. Genomic Sci.">
        <title>Complete genome sequence of Syntrophothermus lipocalidus type strain (TGB-C1).</title>
        <authorList>
            <person name="Djao O.D."/>
            <person name="Zhang X."/>
            <person name="Lucas S."/>
            <person name="Lapidus A."/>
            <person name="Del Rio T.G."/>
            <person name="Nolan M."/>
            <person name="Tice H."/>
            <person name="Cheng J.F."/>
            <person name="Han C."/>
            <person name="Tapia R."/>
            <person name="Goodwin L."/>
            <person name="Pitluck S."/>
            <person name="Liolios K."/>
            <person name="Ivanova N."/>
            <person name="Mavromatis K."/>
            <person name="Mikhailova N."/>
            <person name="Ovchinnikova G."/>
            <person name="Pati A."/>
            <person name="Brambilla E."/>
            <person name="Chen A."/>
            <person name="Palaniappan K."/>
            <person name="Land M."/>
            <person name="Hauser L."/>
            <person name="Chang Y.J."/>
            <person name="Jeffries C.D."/>
            <person name="Rohde M."/>
            <person name="Sikorski J."/>
            <person name="Spring S."/>
            <person name="Goker M."/>
            <person name="Detter J.C."/>
            <person name="Woyke T."/>
            <person name="Bristow J."/>
            <person name="Eisen J.A."/>
            <person name="Markowitz V."/>
            <person name="Hugenholtz P."/>
            <person name="Kyrpides N.C."/>
            <person name="Klenk H.P."/>
        </authorList>
    </citation>
    <scope>NUCLEOTIDE SEQUENCE [LARGE SCALE GENOMIC DNA]</scope>
    <source>
        <strain evidence="12">DSM 12680 / TGB-C1</strain>
    </source>
</reference>
<keyword evidence="6 9" id="KW-0500">Molybdenum</keyword>
<dbReference type="SUPFAM" id="SSF53218">
    <property type="entry name" value="Molybdenum cofactor biosynthesis proteins"/>
    <property type="match status" value="1"/>
</dbReference>
<evidence type="ECO:0000256" key="1">
    <source>
        <dbReference type="ARBA" id="ARBA00002901"/>
    </source>
</evidence>
<name>D7CKW5_SYNLT</name>
<comment type="catalytic activity">
    <reaction evidence="8">
        <text>adenylyl-molybdopterin + molybdate = Mo-molybdopterin + AMP + H(+)</text>
        <dbReference type="Rhea" id="RHEA:35047"/>
        <dbReference type="ChEBI" id="CHEBI:15378"/>
        <dbReference type="ChEBI" id="CHEBI:36264"/>
        <dbReference type="ChEBI" id="CHEBI:62727"/>
        <dbReference type="ChEBI" id="CHEBI:71302"/>
        <dbReference type="ChEBI" id="CHEBI:456215"/>
        <dbReference type="EC" id="2.10.1.1"/>
    </reaction>
</comment>
<dbReference type="InterPro" id="IPR036425">
    <property type="entry name" value="MoaB/Mog-like_dom_sf"/>
</dbReference>
<evidence type="ECO:0000256" key="8">
    <source>
        <dbReference type="ARBA" id="ARBA00047317"/>
    </source>
</evidence>
<dbReference type="eggNOG" id="COG0303">
    <property type="taxonomic scope" value="Bacteria"/>
</dbReference>
<dbReference type="Pfam" id="PF03453">
    <property type="entry name" value="MoeA_N"/>
    <property type="match status" value="1"/>
</dbReference>
<dbReference type="Proteomes" id="UP000000378">
    <property type="component" value="Chromosome"/>
</dbReference>
<comment type="similarity">
    <text evidence="3 9">Belongs to the MoeA family.</text>
</comment>
<dbReference type="RefSeq" id="WP_013174752.1">
    <property type="nucleotide sequence ID" value="NC_014220.1"/>
</dbReference>
<dbReference type="STRING" id="643648.Slip_0566"/>
<evidence type="ECO:0000256" key="9">
    <source>
        <dbReference type="RuleBase" id="RU365090"/>
    </source>
</evidence>
<evidence type="ECO:0000256" key="3">
    <source>
        <dbReference type="ARBA" id="ARBA00010763"/>
    </source>
</evidence>
<gene>
    <name evidence="11" type="ordered locus">Slip_0566</name>
</gene>
<dbReference type="Pfam" id="PF03454">
    <property type="entry name" value="MoeA_C"/>
    <property type="match status" value="1"/>
</dbReference>
<dbReference type="InterPro" id="IPR038987">
    <property type="entry name" value="MoeA-like"/>
</dbReference>
<evidence type="ECO:0000256" key="2">
    <source>
        <dbReference type="ARBA" id="ARBA00005046"/>
    </source>
</evidence>
<evidence type="ECO:0000313" key="12">
    <source>
        <dbReference type="Proteomes" id="UP000000378"/>
    </source>
</evidence>
<dbReference type="Pfam" id="PF00994">
    <property type="entry name" value="MoCF_biosynth"/>
    <property type="match status" value="1"/>
</dbReference>
<dbReference type="HOGENOM" id="CLU_010186_7_2_9"/>
<evidence type="ECO:0000256" key="7">
    <source>
        <dbReference type="ARBA" id="ARBA00023150"/>
    </source>
</evidence>
<dbReference type="SUPFAM" id="SSF63882">
    <property type="entry name" value="MoeA N-terminal region -like"/>
    <property type="match status" value="1"/>
</dbReference>
<evidence type="ECO:0000256" key="4">
    <source>
        <dbReference type="ARBA" id="ARBA00013269"/>
    </source>
</evidence>
<comment type="cofactor">
    <cofactor evidence="9">
        <name>Mg(2+)</name>
        <dbReference type="ChEBI" id="CHEBI:18420"/>
    </cofactor>
</comment>
<proteinExistence type="inferred from homology"/>
<feature type="domain" description="MoaB/Mog" evidence="10">
    <location>
        <begin position="186"/>
        <end position="325"/>
    </location>
</feature>
<dbReference type="GO" id="GO:0046872">
    <property type="term" value="F:metal ion binding"/>
    <property type="evidence" value="ECO:0007669"/>
    <property type="project" value="UniProtKB-UniRule"/>
</dbReference>
<evidence type="ECO:0000259" key="10">
    <source>
        <dbReference type="SMART" id="SM00852"/>
    </source>
</evidence>
<dbReference type="PANTHER" id="PTHR10192">
    <property type="entry name" value="MOLYBDOPTERIN BIOSYNTHESIS PROTEIN"/>
    <property type="match status" value="1"/>
</dbReference>
<evidence type="ECO:0000256" key="6">
    <source>
        <dbReference type="ARBA" id="ARBA00022505"/>
    </source>
</evidence>
<dbReference type="OrthoDB" id="9804758at2"/>
<dbReference type="GO" id="GO:0006777">
    <property type="term" value="P:Mo-molybdopterin cofactor biosynthetic process"/>
    <property type="evidence" value="ECO:0007669"/>
    <property type="project" value="UniProtKB-UniRule"/>
</dbReference>
<reference evidence="12" key="1">
    <citation type="journal article" date="2010" name="Stand. Genomic Sci.">
        <title>Complete genome sequence of Syntrophothermus lipocalidus type strain (TGB-C1T).</title>
        <authorList>
            <consortium name="US DOE Joint Genome Institute (JGI-PGF)"/>
            <person name="Djao O."/>
            <person name="Zhang X."/>
            <person name="Lucas S."/>
            <person name="Lapidus A."/>
            <person name="Glavina Del Rio T."/>
            <person name="Nolan M."/>
            <person name="Tice H."/>
            <person name="Cheng J."/>
            <person name="Han C."/>
            <person name="Tapia R."/>
            <person name="Goodwin L."/>
            <person name="Pitluck S."/>
            <person name="Liolios K."/>
            <person name="Ivanova N."/>
            <person name="Mavromatis K."/>
            <person name="Mikhailova N."/>
            <person name="Ovchinnikova G."/>
            <person name="Pati A."/>
            <person name="Brambilla E."/>
            <person name="Chen A."/>
            <person name="Palaniappan K."/>
            <person name="Land M."/>
            <person name="Hauser L."/>
            <person name="Chang Y."/>
            <person name="Jeffries C."/>
            <person name="Rohde M."/>
            <person name="Sikorski J."/>
            <person name="Spring S."/>
            <person name="Goker M."/>
            <person name="Detter J."/>
            <person name="Woyke T."/>
            <person name="Bristow J."/>
            <person name="Eisen J."/>
            <person name="Markowitz V."/>
            <person name="Hugenholtz P."/>
            <person name="Kyrpides N."/>
            <person name="Klenk H."/>
        </authorList>
    </citation>
    <scope>NUCLEOTIDE SEQUENCE [LARGE SCALE GENOMIC DNA]</scope>
    <source>
        <strain evidence="12">DSM 12680 / TGB-C1</strain>
    </source>
</reference>
<dbReference type="KEGG" id="slp:Slip_0566"/>
<dbReference type="InterPro" id="IPR005110">
    <property type="entry name" value="MoeA_linker/N"/>
</dbReference>
<evidence type="ECO:0000256" key="5">
    <source>
        <dbReference type="ARBA" id="ARBA00021108"/>
    </source>
</evidence>
<dbReference type="Gene3D" id="3.90.105.10">
    <property type="entry name" value="Molybdopterin biosynthesis moea protein, domain 2"/>
    <property type="match status" value="1"/>
</dbReference>
<dbReference type="SUPFAM" id="SSF63867">
    <property type="entry name" value="MoeA C-terminal domain-like"/>
    <property type="match status" value="1"/>
</dbReference>
<accession>D7CKW5</accession>
<dbReference type="InterPro" id="IPR036688">
    <property type="entry name" value="MoeA_C_domain_IV_sf"/>
</dbReference>
<comment type="pathway">
    <text evidence="2 9">Cofactor biosynthesis; molybdopterin biosynthesis.</text>
</comment>
<dbReference type="NCBIfam" id="TIGR00177">
    <property type="entry name" value="molyb_syn"/>
    <property type="match status" value="1"/>
</dbReference>
<dbReference type="Gene3D" id="3.40.980.10">
    <property type="entry name" value="MoaB/Mog-like domain"/>
    <property type="match status" value="1"/>
</dbReference>
<keyword evidence="9" id="KW-0808">Transferase</keyword>
<dbReference type="NCBIfam" id="NF045515">
    <property type="entry name" value="Glp_gephyrin"/>
    <property type="match status" value="1"/>
</dbReference>
<organism evidence="11 12">
    <name type="scientific">Syntrophothermus lipocalidus (strain DSM 12680 / TGB-C1)</name>
    <dbReference type="NCBI Taxonomy" id="643648"/>
    <lineage>
        <taxon>Bacteria</taxon>
        <taxon>Bacillati</taxon>
        <taxon>Bacillota</taxon>
        <taxon>Clostridia</taxon>
        <taxon>Eubacteriales</taxon>
        <taxon>Syntrophomonadaceae</taxon>
        <taxon>Syntrophothermus</taxon>
    </lineage>
</organism>
<dbReference type="CDD" id="cd00887">
    <property type="entry name" value="MoeA"/>
    <property type="match status" value="1"/>
</dbReference>
<dbReference type="EMBL" id="CP002048">
    <property type="protein sequence ID" value="ADI01350.1"/>
    <property type="molecule type" value="Genomic_DNA"/>
</dbReference>
<dbReference type="Gene3D" id="2.40.340.10">
    <property type="entry name" value="MoeA, C-terminal, domain IV"/>
    <property type="match status" value="1"/>
</dbReference>
<dbReference type="Gene3D" id="2.170.190.11">
    <property type="entry name" value="Molybdopterin biosynthesis moea protein, domain 3"/>
    <property type="match status" value="1"/>
</dbReference>
<protein>
    <recommendedName>
        <fullName evidence="5 9">Molybdopterin molybdenumtransferase</fullName>
        <ecNumber evidence="4 9">2.10.1.1</ecNumber>
    </recommendedName>
</protein>